<evidence type="ECO:0000313" key="2">
    <source>
        <dbReference type="EMBL" id="TYI06948.1"/>
    </source>
</evidence>
<evidence type="ECO:0000256" key="1">
    <source>
        <dbReference type="SAM" id="MobiDB-lite"/>
    </source>
</evidence>
<protein>
    <submittedName>
        <fullName evidence="2">Uncharacterized protein</fullName>
    </submittedName>
</protein>
<dbReference type="AlphaFoldDB" id="A0A5D2NRX6"/>
<dbReference type="EMBL" id="CM017619">
    <property type="protein sequence ID" value="TYI06948.1"/>
    <property type="molecule type" value="Genomic_DNA"/>
</dbReference>
<sequence length="73" mass="8633">MRAYKLLKSGFQLWVALCNSIHYRAIGGFFFRIDSETFRKFFRDKDLQKSSSRRSKVSDSRKTSEKHLEVSPL</sequence>
<reference evidence="2 3" key="1">
    <citation type="submission" date="2019-07" db="EMBL/GenBank/DDBJ databases">
        <title>WGS assembly of Gossypium tomentosum.</title>
        <authorList>
            <person name="Chen Z.J."/>
            <person name="Sreedasyam A."/>
            <person name="Ando A."/>
            <person name="Song Q."/>
            <person name="De L."/>
            <person name="Hulse-Kemp A."/>
            <person name="Ding M."/>
            <person name="Ye W."/>
            <person name="Kirkbride R."/>
            <person name="Jenkins J."/>
            <person name="Plott C."/>
            <person name="Lovell J."/>
            <person name="Lin Y.-M."/>
            <person name="Vaughn R."/>
            <person name="Liu B."/>
            <person name="Li W."/>
            <person name="Simpson S."/>
            <person name="Scheffler B."/>
            <person name="Saski C."/>
            <person name="Grover C."/>
            <person name="Hu G."/>
            <person name="Conover J."/>
            <person name="Carlson J."/>
            <person name="Shu S."/>
            <person name="Boston L."/>
            <person name="Williams M."/>
            <person name="Peterson D."/>
            <person name="Mcgee K."/>
            <person name="Jones D."/>
            <person name="Wendel J."/>
            <person name="Stelly D."/>
            <person name="Grimwood J."/>
            <person name="Schmutz J."/>
        </authorList>
    </citation>
    <scope>NUCLEOTIDE SEQUENCE [LARGE SCALE GENOMIC DNA]</scope>
    <source>
        <strain evidence="2">7179.01</strain>
    </source>
</reference>
<proteinExistence type="predicted"/>
<organism evidence="2 3">
    <name type="scientific">Gossypium tomentosum</name>
    <name type="common">Hawaiian cotton</name>
    <name type="synonym">Gossypium sandvicense</name>
    <dbReference type="NCBI Taxonomy" id="34277"/>
    <lineage>
        <taxon>Eukaryota</taxon>
        <taxon>Viridiplantae</taxon>
        <taxon>Streptophyta</taxon>
        <taxon>Embryophyta</taxon>
        <taxon>Tracheophyta</taxon>
        <taxon>Spermatophyta</taxon>
        <taxon>Magnoliopsida</taxon>
        <taxon>eudicotyledons</taxon>
        <taxon>Gunneridae</taxon>
        <taxon>Pentapetalae</taxon>
        <taxon>rosids</taxon>
        <taxon>malvids</taxon>
        <taxon>Malvales</taxon>
        <taxon>Malvaceae</taxon>
        <taxon>Malvoideae</taxon>
        <taxon>Gossypium</taxon>
    </lineage>
</organism>
<keyword evidence="3" id="KW-1185">Reference proteome</keyword>
<dbReference type="Proteomes" id="UP000322667">
    <property type="component" value="Chromosome A10"/>
</dbReference>
<name>A0A5D2NRX6_GOSTO</name>
<evidence type="ECO:0000313" key="3">
    <source>
        <dbReference type="Proteomes" id="UP000322667"/>
    </source>
</evidence>
<feature type="compositionally biased region" description="Basic and acidic residues" evidence="1">
    <location>
        <begin position="56"/>
        <end position="73"/>
    </location>
</feature>
<feature type="region of interest" description="Disordered" evidence="1">
    <location>
        <begin position="49"/>
        <end position="73"/>
    </location>
</feature>
<accession>A0A5D2NRX6</accession>
<gene>
    <name evidence="2" type="ORF">ES332_A10G193600v1</name>
</gene>